<feature type="compositionally biased region" description="Pro residues" evidence="1">
    <location>
        <begin position="225"/>
        <end position="234"/>
    </location>
</feature>
<dbReference type="SUPFAM" id="SSF52402">
    <property type="entry name" value="Adenine nucleotide alpha hydrolases-like"/>
    <property type="match status" value="1"/>
</dbReference>
<accession>A0A3N0E6I6</accession>
<dbReference type="Pfam" id="PF00733">
    <property type="entry name" value="Asn_synthase"/>
    <property type="match status" value="1"/>
</dbReference>
<reference evidence="3 4" key="1">
    <citation type="submission" date="2018-11" db="EMBL/GenBank/DDBJ databases">
        <title>The genome draft of YIM 96095.</title>
        <authorList>
            <person name="Tang S.-K."/>
            <person name="Chunyu W.-X."/>
            <person name="Feng Y.-Z."/>
        </authorList>
    </citation>
    <scope>NUCLEOTIDE SEQUENCE [LARGE SCALE GENOMIC DNA]</scope>
    <source>
        <strain evidence="3 4">YIM 96095</strain>
    </source>
</reference>
<proteinExistence type="predicted"/>
<keyword evidence="4" id="KW-1185">Reference proteome</keyword>
<dbReference type="EMBL" id="RJMB01000016">
    <property type="protein sequence ID" value="RNL83464.1"/>
    <property type="molecule type" value="Genomic_DNA"/>
</dbReference>
<gene>
    <name evidence="3" type="ORF">EFW17_15780</name>
</gene>
<sequence>MRFYLALTSAAPNARAPIPEHVINAARRLAETVLPVPRASLRHDAWIAPNGCVALLSWSNEPTHQWLPEPLNGLATASGSGVLGYTGYLNDPTEIDRICTAPELGATVDRTGGAFGVFRALEDGFDAVTAITRTDPVFYCQRAGLHVAGNRAVLTHLVARAAEDGPRGRFPPTPTYDIGPMQALVRHGFHTSDDTPFEGLSALPELSTLRVRDGRAMILRRDPPEPPSSPPPPLRRGRDIRRVADALLASVEPVRKHNEAISLSLTGGRDSRLVAALLYAAGIDFQATTRGFEDHPDVVLAREICSRLGVTEHRVSPPEQEDDDSILVEHPLPRTLRLVRMTEGMNSAFENVIAPKSFEVAARLSGSGGEALRGGWLLDQRDLSTEALRAKLRTIALAQSWLMTPEANAAAERLHEEHLRMCEPDLRVGLDRMFLKYRSGRWLPASRQATLIGYCMYHPFLDHRVRWEAMSLSPEWRWSEAVVYRLITHLAPPLSRMPIADRPWRFDHRRVYNPVHRLARRSRPKLRARSKAGGFDWRRTLGPDYVAPMRDRILQTPELFQLVDRGLTERLLAEDPPSRPGQVWHLYTLAVLLSNEWLTPDSGADEVEARIRVPIR</sequence>
<organism evidence="3 4">
    <name type="scientific">Halostreptopolyspora alba</name>
    <dbReference type="NCBI Taxonomy" id="2487137"/>
    <lineage>
        <taxon>Bacteria</taxon>
        <taxon>Bacillati</taxon>
        <taxon>Actinomycetota</taxon>
        <taxon>Actinomycetes</taxon>
        <taxon>Streptosporangiales</taxon>
        <taxon>Nocardiopsidaceae</taxon>
        <taxon>Halostreptopolyspora</taxon>
    </lineage>
</organism>
<dbReference type="InterPro" id="IPR001962">
    <property type="entry name" value="Asn_synthase"/>
</dbReference>
<dbReference type="RefSeq" id="WP_123202171.1">
    <property type="nucleotide sequence ID" value="NZ_RJMB01000016.1"/>
</dbReference>
<feature type="region of interest" description="Disordered" evidence="1">
    <location>
        <begin position="217"/>
        <end position="238"/>
    </location>
</feature>
<name>A0A3N0E6I6_9ACTN</name>
<dbReference type="GO" id="GO:0004066">
    <property type="term" value="F:asparagine synthase (glutamine-hydrolyzing) activity"/>
    <property type="evidence" value="ECO:0007669"/>
    <property type="project" value="InterPro"/>
</dbReference>
<dbReference type="OrthoDB" id="3491142at2"/>
<dbReference type="Proteomes" id="UP000269198">
    <property type="component" value="Unassembled WGS sequence"/>
</dbReference>
<comment type="caution">
    <text evidence="3">The sequence shown here is derived from an EMBL/GenBank/DDBJ whole genome shotgun (WGS) entry which is preliminary data.</text>
</comment>
<dbReference type="Gene3D" id="3.40.50.620">
    <property type="entry name" value="HUPs"/>
    <property type="match status" value="1"/>
</dbReference>
<dbReference type="AlphaFoldDB" id="A0A3N0E6I6"/>
<evidence type="ECO:0000313" key="4">
    <source>
        <dbReference type="Proteomes" id="UP000269198"/>
    </source>
</evidence>
<dbReference type="GO" id="GO:0006529">
    <property type="term" value="P:asparagine biosynthetic process"/>
    <property type="evidence" value="ECO:0007669"/>
    <property type="project" value="InterPro"/>
</dbReference>
<evidence type="ECO:0000313" key="3">
    <source>
        <dbReference type="EMBL" id="RNL83464.1"/>
    </source>
</evidence>
<evidence type="ECO:0000256" key="1">
    <source>
        <dbReference type="SAM" id="MobiDB-lite"/>
    </source>
</evidence>
<dbReference type="InterPro" id="IPR014729">
    <property type="entry name" value="Rossmann-like_a/b/a_fold"/>
</dbReference>
<evidence type="ECO:0000259" key="2">
    <source>
        <dbReference type="Pfam" id="PF00733"/>
    </source>
</evidence>
<protein>
    <recommendedName>
        <fullName evidence="2">Asparagine synthetase domain-containing protein</fullName>
    </recommendedName>
</protein>
<feature type="domain" description="Asparagine synthetase" evidence="2">
    <location>
        <begin position="243"/>
        <end position="479"/>
    </location>
</feature>